<gene>
    <name evidence="2" type="ORF">CCHLO57077_00018351</name>
</gene>
<feature type="region of interest" description="Disordered" evidence="1">
    <location>
        <begin position="35"/>
        <end position="60"/>
    </location>
</feature>
<keyword evidence="3" id="KW-1185">Reference proteome</keyword>
<dbReference type="Proteomes" id="UP001160390">
    <property type="component" value="Unassembled WGS sequence"/>
</dbReference>
<dbReference type="AlphaFoldDB" id="A0AA35LQW8"/>
<sequence length="97" mass="11701">IHQYLIFLKIIFNQLFARYKQVLYSEKLQPDRESLGQPYKVAKRSNRKQRPSSGSRRSKKPILIQDLIRFPPTYTKIKDITEFLLYEQGNLNPIRRY</sequence>
<protein>
    <submittedName>
        <fullName evidence="2">Uncharacterized protein</fullName>
    </submittedName>
</protein>
<name>A0AA35LQW8_9HYPO</name>
<reference evidence="2" key="1">
    <citation type="submission" date="2023-01" db="EMBL/GenBank/DDBJ databases">
        <authorList>
            <person name="Piombo E."/>
        </authorList>
    </citation>
    <scope>NUCLEOTIDE SEQUENCE</scope>
</reference>
<dbReference type="EMBL" id="CABFNP030000496">
    <property type="protein sequence ID" value="CAI6028779.1"/>
    <property type="molecule type" value="Genomic_DNA"/>
</dbReference>
<evidence type="ECO:0000313" key="3">
    <source>
        <dbReference type="Proteomes" id="UP001160390"/>
    </source>
</evidence>
<comment type="caution">
    <text evidence="2">The sequence shown here is derived from an EMBL/GenBank/DDBJ whole genome shotgun (WGS) entry which is preliminary data.</text>
</comment>
<evidence type="ECO:0000256" key="1">
    <source>
        <dbReference type="SAM" id="MobiDB-lite"/>
    </source>
</evidence>
<feature type="non-terminal residue" evidence="2">
    <location>
        <position position="1"/>
    </location>
</feature>
<organism evidence="2 3">
    <name type="scientific">Clonostachys chloroleuca</name>
    <dbReference type="NCBI Taxonomy" id="1926264"/>
    <lineage>
        <taxon>Eukaryota</taxon>
        <taxon>Fungi</taxon>
        <taxon>Dikarya</taxon>
        <taxon>Ascomycota</taxon>
        <taxon>Pezizomycotina</taxon>
        <taxon>Sordariomycetes</taxon>
        <taxon>Hypocreomycetidae</taxon>
        <taxon>Hypocreales</taxon>
        <taxon>Bionectriaceae</taxon>
        <taxon>Clonostachys</taxon>
    </lineage>
</organism>
<evidence type="ECO:0000313" key="2">
    <source>
        <dbReference type="EMBL" id="CAI6028779.1"/>
    </source>
</evidence>
<accession>A0AA35LQW8</accession>
<feature type="compositionally biased region" description="Basic residues" evidence="1">
    <location>
        <begin position="41"/>
        <end position="60"/>
    </location>
</feature>
<proteinExistence type="predicted"/>